<dbReference type="AlphaFoldDB" id="A0AA38HIM3"/>
<accession>A0AA38HIM3</accession>
<comment type="caution">
    <text evidence="2">The sequence shown here is derived from an EMBL/GenBank/DDBJ whole genome shotgun (WGS) entry which is preliminary data.</text>
</comment>
<protein>
    <submittedName>
        <fullName evidence="2">Uncharacterized protein</fullName>
    </submittedName>
</protein>
<evidence type="ECO:0000256" key="1">
    <source>
        <dbReference type="SAM" id="MobiDB-lite"/>
    </source>
</evidence>
<keyword evidence="3" id="KW-1185">Reference proteome</keyword>
<feature type="compositionally biased region" description="Basic and acidic residues" evidence="1">
    <location>
        <begin position="38"/>
        <end position="62"/>
    </location>
</feature>
<name>A0AA38HIM3_9CUCU</name>
<evidence type="ECO:0000313" key="3">
    <source>
        <dbReference type="Proteomes" id="UP001168821"/>
    </source>
</evidence>
<dbReference type="NCBIfam" id="NF038082">
    <property type="entry name" value="phiSA1p31"/>
    <property type="match status" value="1"/>
</dbReference>
<evidence type="ECO:0000313" key="2">
    <source>
        <dbReference type="EMBL" id="KAJ3617293.1"/>
    </source>
</evidence>
<sequence>MRLVDDRMCKGLAADLLHGIADQVAAEHGPGPCSPPPQHDRPADTERANPRGGRLDRDRGVYRDPRGDSWDLSLLWRDEFDRAWRWHGSTDRFGEPMLRAEDDGEVQPLGVLRSLYGPISPRSGGAA</sequence>
<organism evidence="2 3">
    <name type="scientific">Zophobas morio</name>
    <dbReference type="NCBI Taxonomy" id="2755281"/>
    <lineage>
        <taxon>Eukaryota</taxon>
        <taxon>Metazoa</taxon>
        <taxon>Ecdysozoa</taxon>
        <taxon>Arthropoda</taxon>
        <taxon>Hexapoda</taxon>
        <taxon>Insecta</taxon>
        <taxon>Pterygota</taxon>
        <taxon>Neoptera</taxon>
        <taxon>Endopterygota</taxon>
        <taxon>Coleoptera</taxon>
        <taxon>Polyphaga</taxon>
        <taxon>Cucujiformia</taxon>
        <taxon>Tenebrionidae</taxon>
        <taxon>Zophobas</taxon>
    </lineage>
</organism>
<proteinExistence type="predicted"/>
<dbReference type="EMBL" id="JALNTZ010002462">
    <property type="protein sequence ID" value="KAJ3617293.1"/>
    <property type="molecule type" value="Genomic_DNA"/>
</dbReference>
<gene>
    <name evidence="2" type="ORF">Zmor_008835</name>
</gene>
<feature type="region of interest" description="Disordered" evidence="1">
    <location>
        <begin position="23"/>
        <end position="62"/>
    </location>
</feature>
<reference evidence="2" key="1">
    <citation type="journal article" date="2023" name="G3 (Bethesda)">
        <title>Whole genome assemblies of Zophobas morio and Tenebrio molitor.</title>
        <authorList>
            <person name="Kaur S."/>
            <person name="Stinson S.A."/>
            <person name="diCenzo G.C."/>
        </authorList>
    </citation>
    <scope>NUCLEOTIDE SEQUENCE</scope>
    <source>
        <strain evidence="2">QUZm001</strain>
    </source>
</reference>
<dbReference type="Proteomes" id="UP001168821">
    <property type="component" value="Unassembled WGS sequence"/>
</dbReference>